<feature type="region of interest" description="Disordered" evidence="1">
    <location>
        <begin position="87"/>
        <end position="143"/>
    </location>
</feature>
<feature type="compositionally biased region" description="Basic and acidic residues" evidence="1">
    <location>
        <begin position="87"/>
        <end position="96"/>
    </location>
</feature>
<dbReference type="Proteomes" id="UP000828390">
    <property type="component" value="Unassembled WGS sequence"/>
</dbReference>
<evidence type="ECO:0000313" key="3">
    <source>
        <dbReference type="Proteomes" id="UP000828390"/>
    </source>
</evidence>
<evidence type="ECO:0000256" key="1">
    <source>
        <dbReference type="SAM" id="MobiDB-lite"/>
    </source>
</evidence>
<gene>
    <name evidence="2" type="ORF">DPMN_008550</name>
</gene>
<evidence type="ECO:0000313" key="2">
    <source>
        <dbReference type="EMBL" id="KAH3884567.1"/>
    </source>
</evidence>
<dbReference type="EMBL" id="JAIWYP010000001">
    <property type="protein sequence ID" value="KAH3884567.1"/>
    <property type="molecule type" value="Genomic_DNA"/>
</dbReference>
<reference evidence="2" key="2">
    <citation type="submission" date="2020-11" db="EMBL/GenBank/DDBJ databases">
        <authorList>
            <person name="McCartney M.A."/>
            <person name="Auch B."/>
            <person name="Kono T."/>
            <person name="Mallez S."/>
            <person name="Becker A."/>
            <person name="Gohl D.M."/>
            <person name="Silverstein K.A.T."/>
            <person name="Koren S."/>
            <person name="Bechman K.B."/>
            <person name="Herman A."/>
            <person name="Abrahante J.E."/>
            <person name="Garbe J."/>
        </authorList>
    </citation>
    <scope>NUCLEOTIDE SEQUENCE</scope>
    <source>
        <strain evidence="2">Duluth1</strain>
        <tissue evidence="2">Whole animal</tissue>
    </source>
</reference>
<keyword evidence="3" id="KW-1185">Reference proteome</keyword>
<accession>A0A9D4RZS5</accession>
<name>A0A9D4RZS5_DREPO</name>
<sequence length="143" mass="16281">MVFTKAIRVLSDSCRRTSLMTYRRTSLMTYRRTSLMTYRRTREPPEQGAKAESLMFHDMPQILIHKDPSLYYSLCLALQTMAGDPEVALKEQEKSGYKSKQGSQSQTTVNGRRRPEQRSPALPSTVSLGPPPTPLTEINLYHS</sequence>
<comment type="caution">
    <text evidence="2">The sequence shown here is derived from an EMBL/GenBank/DDBJ whole genome shotgun (WGS) entry which is preliminary data.</text>
</comment>
<protein>
    <submittedName>
        <fullName evidence="2">Uncharacterized protein</fullName>
    </submittedName>
</protein>
<dbReference type="AlphaFoldDB" id="A0A9D4RZS5"/>
<reference evidence="2" key="1">
    <citation type="journal article" date="2019" name="bioRxiv">
        <title>The Genome of the Zebra Mussel, Dreissena polymorpha: A Resource for Invasive Species Research.</title>
        <authorList>
            <person name="McCartney M.A."/>
            <person name="Auch B."/>
            <person name="Kono T."/>
            <person name="Mallez S."/>
            <person name="Zhang Y."/>
            <person name="Obille A."/>
            <person name="Becker A."/>
            <person name="Abrahante J.E."/>
            <person name="Garbe J."/>
            <person name="Badalamenti J.P."/>
            <person name="Herman A."/>
            <person name="Mangelson H."/>
            <person name="Liachko I."/>
            <person name="Sullivan S."/>
            <person name="Sone E.D."/>
            <person name="Koren S."/>
            <person name="Silverstein K.A.T."/>
            <person name="Beckman K.B."/>
            <person name="Gohl D.M."/>
        </authorList>
    </citation>
    <scope>NUCLEOTIDE SEQUENCE</scope>
    <source>
        <strain evidence="2">Duluth1</strain>
        <tissue evidence="2">Whole animal</tissue>
    </source>
</reference>
<proteinExistence type="predicted"/>
<organism evidence="2 3">
    <name type="scientific">Dreissena polymorpha</name>
    <name type="common">Zebra mussel</name>
    <name type="synonym">Mytilus polymorpha</name>
    <dbReference type="NCBI Taxonomy" id="45954"/>
    <lineage>
        <taxon>Eukaryota</taxon>
        <taxon>Metazoa</taxon>
        <taxon>Spiralia</taxon>
        <taxon>Lophotrochozoa</taxon>
        <taxon>Mollusca</taxon>
        <taxon>Bivalvia</taxon>
        <taxon>Autobranchia</taxon>
        <taxon>Heteroconchia</taxon>
        <taxon>Euheterodonta</taxon>
        <taxon>Imparidentia</taxon>
        <taxon>Neoheterodontei</taxon>
        <taxon>Myida</taxon>
        <taxon>Dreissenoidea</taxon>
        <taxon>Dreissenidae</taxon>
        <taxon>Dreissena</taxon>
    </lineage>
</organism>